<feature type="binding site" evidence="3">
    <location>
        <begin position="285"/>
        <end position="292"/>
    </location>
    <ligand>
        <name>FAD</name>
        <dbReference type="ChEBI" id="CHEBI:57692"/>
    </ligand>
</feature>
<name>A0A099IBH5_CLOIN</name>
<dbReference type="PANTHER" id="PTHR43153:SF1">
    <property type="entry name" value="ELECTRON TRANSFER FLAVOPROTEIN SUBUNIT ALPHA, MITOCHONDRIAL"/>
    <property type="match status" value="1"/>
</dbReference>
<evidence type="ECO:0000256" key="2">
    <source>
        <dbReference type="ARBA" id="ARBA00022630"/>
    </source>
</evidence>
<evidence type="ECO:0000313" key="5">
    <source>
        <dbReference type="EMBL" id="KGJ55035.1"/>
    </source>
</evidence>
<dbReference type="CDD" id="cd01715">
    <property type="entry name" value="ETF_alpha"/>
    <property type="match status" value="1"/>
</dbReference>
<keyword evidence="2" id="KW-0285">Flavoprotein</keyword>
<dbReference type="GO" id="GO:0050660">
    <property type="term" value="F:flavin adenine dinucleotide binding"/>
    <property type="evidence" value="ECO:0007669"/>
    <property type="project" value="InterPro"/>
</dbReference>
<dbReference type="Gene3D" id="3.40.50.620">
    <property type="entry name" value="HUPs"/>
    <property type="match status" value="1"/>
</dbReference>
<gene>
    <name evidence="5" type="ORF">CIAN88_00205</name>
    <name evidence="6" type="ORF">G4D54_12375</name>
</gene>
<dbReference type="GO" id="GO:0033539">
    <property type="term" value="P:fatty acid beta-oxidation using acyl-CoA dehydrogenase"/>
    <property type="evidence" value="ECO:0007669"/>
    <property type="project" value="TreeGrafter"/>
</dbReference>
<feature type="binding site" evidence="3">
    <location>
        <begin position="254"/>
        <end position="255"/>
    </location>
    <ligand>
        <name>FAD</name>
        <dbReference type="ChEBI" id="CHEBI:57692"/>
    </ligand>
</feature>
<dbReference type="Pfam" id="PF01012">
    <property type="entry name" value="ETF"/>
    <property type="match status" value="1"/>
</dbReference>
<dbReference type="InterPro" id="IPR014729">
    <property type="entry name" value="Rossmann-like_a/b/a_fold"/>
</dbReference>
<feature type="binding site" evidence="3">
    <location>
        <position position="231"/>
    </location>
    <ligand>
        <name>FAD</name>
        <dbReference type="ChEBI" id="CHEBI:57692"/>
    </ligand>
</feature>
<dbReference type="InterPro" id="IPR029035">
    <property type="entry name" value="DHS-like_NAD/FAD-binding_dom"/>
</dbReference>
<comment type="cofactor">
    <cofactor evidence="3">
        <name>FAD</name>
        <dbReference type="ChEBI" id="CHEBI:57692"/>
    </cofactor>
    <text evidence="3">Binds 1 FAD per dimer.</text>
</comment>
<reference evidence="5 7" key="1">
    <citation type="submission" date="2014-08" db="EMBL/GenBank/DDBJ databases">
        <title>Clostridium innocuum, an unnegligible vancomycin-resistant pathogen causing extra-intestinal infections.</title>
        <authorList>
            <person name="Feng Y."/>
            <person name="Chiu C.-H."/>
        </authorList>
    </citation>
    <scope>NUCLEOTIDE SEQUENCE [LARGE SCALE GENOMIC DNA]</scope>
    <source>
        <strain evidence="5 7">AN88</strain>
    </source>
</reference>
<evidence type="ECO:0000259" key="4">
    <source>
        <dbReference type="SMART" id="SM00893"/>
    </source>
</evidence>
<dbReference type="EMBL" id="CP048838">
    <property type="protein sequence ID" value="QJA03186.1"/>
    <property type="molecule type" value="Genomic_DNA"/>
</dbReference>
<keyword evidence="3" id="KW-0274">FAD</keyword>
<dbReference type="Proteomes" id="UP000503330">
    <property type="component" value="Chromosome"/>
</dbReference>
<dbReference type="EMBL" id="JQIF01000001">
    <property type="protein sequence ID" value="KGJ55035.1"/>
    <property type="molecule type" value="Genomic_DNA"/>
</dbReference>
<evidence type="ECO:0000313" key="7">
    <source>
        <dbReference type="Proteomes" id="UP000030008"/>
    </source>
</evidence>
<dbReference type="SMART" id="SM00893">
    <property type="entry name" value="ETF"/>
    <property type="match status" value="1"/>
</dbReference>
<dbReference type="Proteomes" id="UP000030008">
    <property type="component" value="Unassembled WGS sequence"/>
</dbReference>
<feature type="binding site" evidence="3">
    <location>
        <position position="306"/>
    </location>
    <ligand>
        <name>FAD</name>
        <dbReference type="ChEBI" id="CHEBI:57692"/>
    </ligand>
</feature>
<dbReference type="PIRSF" id="PIRSF000089">
    <property type="entry name" value="Electra_flavoP_a"/>
    <property type="match status" value="1"/>
</dbReference>
<feature type="domain" description="Electron transfer flavoprotein alpha/beta-subunit N-terminal" evidence="4">
    <location>
        <begin position="10"/>
        <end position="207"/>
    </location>
</feature>
<reference evidence="6 8" key="2">
    <citation type="submission" date="2020-02" db="EMBL/GenBank/DDBJ databases">
        <authorList>
            <person name="Kociolek L.K."/>
            <person name="Ozer E.A."/>
        </authorList>
    </citation>
    <scope>NUCLEOTIDE SEQUENCE [LARGE SCALE GENOMIC DNA]</scope>
    <source>
        <strain evidence="6 8">ATCC 14501</strain>
    </source>
</reference>
<evidence type="ECO:0000313" key="8">
    <source>
        <dbReference type="Proteomes" id="UP000503330"/>
    </source>
</evidence>
<proteinExistence type="inferred from homology"/>
<dbReference type="SUPFAM" id="SSF52402">
    <property type="entry name" value="Adenine nucleotide alpha hydrolases-like"/>
    <property type="match status" value="1"/>
</dbReference>
<organism evidence="5 7">
    <name type="scientific">Clostridium innocuum</name>
    <dbReference type="NCBI Taxonomy" id="1522"/>
    <lineage>
        <taxon>Bacteria</taxon>
        <taxon>Bacillati</taxon>
        <taxon>Bacillota</taxon>
        <taxon>Clostridia</taxon>
        <taxon>Eubacteriales</taxon>
        <taxon>Clostridiaceae</taxon>
        <taxon>Clostridium</taxon>
    </lineage>
</organism>
<dbReference type="InterPro" id="IPR001308">
    <property type="entry name" value="ETF_a/FixB"/>
</dbReference>
<dbReference type="InterPro" id="IPR033947">
    <property type="entry name" value="ETF_alpha_N"/>
</dbReference>
<evidence type="ECO:0000256" key="3">
    <source>
        <dbReference type="PIRSR" id="PIRSR000089-1"/>
    </source>
</evidence>
<protein>
    <submittedName>
        <fullName evidence="5 6">Electron transfer flavoprotein subunit alpha</fullName>
    </submittedName>
</protein>
<feature type="binding site" evidence="3">
    <location>
        <begin position="268"/>
        <end position="272"/>
    </location>
    <ligand>
        <name>FAD</name>
        <dbReference type="ChEBI" id="CHEBI:57692"/>
    </ligand>
</feature>
<dbReference type="InterPro" id="IPR014730">
    <property type="entry name" value="ETF_a/b_N"/>
</dbReference>
<dbReference type="Pfam" id="PF00766">
    <property type="entry name" value="ETF_alpha"/>
    <property type="match status" value="1"/>
</dbReference>
<dbReference type="AlphaFoldDB" id="A0A099IBH5"/>
<dbReference type="InterPro" id="IPR014731">
    <property type="entry name" value="ETF_asu_C"/>
</dbReference>
<dbReference type="SUPFAM" id="SSF52467">
    <property type="entry name" value="DHS-like NAD/FAD-binding domain"/>
    <property type="match status" value="1"/>
</dbReference>
<dbReference type="GO" id="GO:0009055">
    <property type="term" value="F:electron transfer activity"/>
    <property type="evidence" value="ECO:0007669"/>
    <property type="project" value="InterPro"/>
</dbReference>
<comment type="similarity">
    <text evidence="1">Belongs to the ETF alpha-subunit/FixB family.</text>
</comment>
<dbReference type="Gene3D" id="3.40.50.1220">
    <property type="entry name" value="TPP-binding domain"/>
    <property type="match status" value="1"/>
</dbReference>
<evidence type="ECO:0000313" key="6">
    <source>
        <dbReference type="EMBL" id="QJA03186.1"/>
    </source>
</evidence>
<evidence type="ECO:0000256" key="1">
    <source>
        <dbReference type="ARBA" id="ARBA00005817"/>
    </source>
</evidence>
<dbReference type="PANTHER" id="PTHR43153">
    <property type="entry name" value="ELECTRON TRANSFER FLAVOPROTEIN ALPHA"/>
    <property type="match status" value="1"/>
</dbReference>
<accession>A0A099IBH5</accession>
<dbReference type="RefSeq" id="WP_008729220.1">
    <property type="nucleotide sequence ID" value="NZ_BAAACC010000008.1"/>
</dbReference>
<sequence length="342" mass="36592">MAKFEGYKDIYVFVEQKNGEVANVGYELISEARKLVASIPQMNFQVVGVLLGHNIKDKANDVIAHGADKVIVVDDALLEGYSTQFYADALTQVINSFKPDSFLTGATVLGRDLAPRVAARLNAGLTADATKIEIDQEKAKDGEALLLVTRPTFGGNLFGTIVCPDTRPQMATIRPNVFSMDDVDASRTGEVVEFTPEWTDTDPKVIVKEVIAKVVEGVDITKADILVGAGRGAEDCLDMVQAVAEELGGELCASRAVVDDGFADKAIQVGQTGKTVRPSLYIACGISGACQHVAGMEKSDMIIAINRDPQAEIFSIANMGFIGDVKEILPLLKDEIIAAKKG</sequence>
<dbReference type="GeneID" id="61926346"/>